<dbReference type="Pfam" id="PF01424">
    <property type="entry name" value="R3H"/>
    <property type="match status" value="1"/>
</dbReference>
<dbReference type="SMART" id="SM00393">
    <property type="entry name" value="R3H"/>
    <property type="match status" value="1"/>
</dbReference>
<dbReference type="CDD" id="cd02414">
    <property type="entry name" value="KH-II_Jag"/>
    <property type="match status" value="1"/>
</dbReference>
<gene>
    <name evidence="2" type="ORF">UV59_C0006G0036</name>
</gene>
<dbReference type="SUPFAM" id="SSF82708">
    <property type="entry name" value="R3H domain"/>
    <property type="match status" value="1"/>
</dbReference>
<dbReference type="CDD" id="cd02644">
    <property type="entry name" value="R3H_jag"/>
    <property type="match status" value="1"/>
</dbReference>
<name>A0A0G1CIF0_9BACT</name>
<dbReference type="InterPro" id="IPR034079">
    <property type="entry name" value="R3H_KhpB"/>
</dbReference>
<dbReference type="InterPro" id="IPR038008">
    <property type="entry name" value="Jag_KH"/>
</dbReference>
<sequence length="154" mass="17628">MDEKTRDLIQQTTHELLEQLQIKGAGVEVSEHEEAILVTVESEESGLLIGYHGRTLEALQLLLRQIVFKKTGEWIRLTMSIGDYRARREEQLKEIAEQAAEQVVTEQEPLIMDELTPAERRIIHLALQGHEQVISESEGEGRNRRLVIKLKPQA</sequence>
<feature type="domain" description="R3H" evidence="1">
    <location>
        <begin position="86"/>
        <end position="152"/>
    </location>
</feature>
<dbReference type="PANTHER" id="PTHR35800">
    <property type="entry name" value="PROTEIN JAG"/>
    <property type="match status" value="1"/>
</dbReference>
<accession>A0A0G1CIF0</accession>
<dbReference type="AlphaFoldDB" id="A0A0G1CIF0"/>
<dbReference type="Gene3D" id="3.30.300.20">
    <property type="match status" value="1"/>
</dbReference>
<dbReference type="PATRIC" id="fig|1618436.3.peg.330"/>
<dbReference type="Pfam" id="PF13083">
    <property type="entry name" value="KH_KhpA-B"/>
    <property type="match status" value="1"/>
</dbReference>
<dbReference type="Proteomes" id="UP000034543">
    <property type="component" value="Unassembled WGS sequence"/>
</dbReference>
<evidence type="ECO:0000259" key="1">
    <source>
        <dbReference type="PROSITE" id="PS51061"/>
    </source>
</evidence>
<dbReference type="PROSITE" id="PS51061">
    <property type="entry name" value="R3H"/>
    <property type="match status" value="1"/>
</dbReference>
<dbReference type="STRING" id="1618436.UV59_C0006G0036"/>
<dbReference type="InterPro" id="IPR036867">
    <property type="entry name" value="R3H_dom_sf"/>
</dbReference>
<comment type="caution">
    <text evidence="2">The sequence shown here is derived from an EMBL/GenBank/DDBJ whole genome shotgun (WGS) entry which is preliminary data.</text>
</comment>
<evidence type="ECO:0000313" key="3">
    <source>
        <dbReference type="Proteomes" id="UP000034543"/>
    </source>
</evidence>
<dbReference type="PANTHER" id="PTHR35800:SF1">
    <property type="entry name" value="RNA-BINDING PROTEIN KHPB"/>
    <property type="match status" value="1"/>
</dbReference>
<evidence type="ECO:0000313" key="2">
    <source>
        <dbReference type="EMBL" id="KKS85580.1"/>
    </source>
</evidence>
<dbReference type="InterPro" id="IPR001374">
    <property type="entry name" value="R3H_dom"/>
</dbReference>
<proteinExistence type="predicted"/>
<protein>
    <submittedName>
        <fullName evidence="2">Single-stranded nucleic acid binding R3H domain protein</fullName>
    </submittedName>
</protein>
<dbReference type="GO" id="GO:0003723">
    <property type="term" value="F:RNA binding"/>
    <property type="evidence" value="ECO:0007669"/>
    <property type="project" value="InterPro"/>
</dbReference>
<dbReference type="InterPro" id="IPR015946">
    <property type="entry name" value="KH_dom-like_a/b"/>
</dbReference>
<reference evidence="2 3" key="1">
    <citation type="journal article" date="2015" name="Nature">
        <title>rRNA introns, odd ribosomes, and small enigmatic genomes across a large radiation of phyla.</title>
        <authorList>
            <person name="Brown C.T."/>
            <person name="Hug L.A."/>
            <person name="Thomas B.C."/>
            <person name="Sharon I."/>
            <person name="Castelle C.J."/>
            <person name="Singh A."/>
            <person name="Wilkins M.J."/>
            <person name="Williams K.H."/>
            <person name="Banfield J.F."/>
        </authorList>
    </citation>
    <scope>NUCLEOTIDE SEQUENCE [LARGE SCALE GENOMIC DNA]</scope>
</reference>
<dbReference type="Gene3D" id="3.30.1370.50">
    <property type="entry name" value="R3H-like domain"/>
    <property type="match status" value="1"/>
</dbReference>
<dbReference type="InterPro" id="IPR039247">
    <property type="entry name" value="KhpB"/>
</dbReference>
<dbReference type="EMBL" id="LCFB01000006">
    <property type="protein sequence ID" value="KKS85580.1"/>
    <property type="molecule type" value="Genomic_DNA"/>
</dbReference>
<organism evidence="2 3">
    <name type="scientific">Candidatus Gottesmanbacteria bacterium GW2011_GWA1_43_11</name>
    <dbReference type="NCBI Taxonomy" id="1618436"/>
    <lineage>
        <taxon>Bacteria</taxon>
        <taxon>Candidatus Gottesmaniibacteriota</taxon>
    </lineage>
</organism>